<sequence>MALQQRVDDEVSMLCLPKKSRKIASLSTPAWHVDDARRSRFSHVRCRFFFLRCDVVVQLDGVEQCSLLGVDRRCSAGRLGVDGQAARLHLPTMVDEAAGRTEVARVIEVIDIDRVDVDRSVWA</sequence>
<dbReference type="EMBL" id="KD286563">
    <property type="protein sequence ID" value="EMS45453.1"/>
    <property type="molecule type" value="Genomic_DNA"/>
</dbReference>
<accession>M7Y6F3</accession>
<gene>
    <name evidence="1" type="ORF">TRIUR3_00932</name>
</gene>
<reference evidence="1" key="1">
    <citation type="journal article" date="2013" name="Nature">
        <title>Draft genome of the wheat A-genome progenitor Triticum urartu.</title>
        <authorList>
            <person name="Ling H.Q."/>
            <person name="Zhao S."/>
            <person name="Liu D."/>
            <person name="Wang J."/>
            <person name="Sun H."/>
            <person name="Zhang C."/>
            <person name="Fan H."/>
            <person name="Li D."/>
            <person name="Dong L."/>
            <person name="Tao Y."/>
            <person name="Gao C."/>
            <person name="Wu H."/>
            <person name="Li Y."/>
            <person name="Cui Y."/>
            <person name="Guo X."/>
            <person name="Zheng S."/>
            <person name="Wang B."/>
            <person name="Yu K."/>
            <person name="Liang Q."/>
            <person name="Yang W."/>
            <person name="Lou X."/>
            <person name="Chen J."/>
            <person name="Feng M."/>
            <person name="Jian J."/>
            <person name="Zhang X."/>
            <person name="Luo G."/>
            <person name="Jiang Y."/>
            <person name="Liu J."/>
            <person name="Wang Z."/>
            <person name="Sha Y."/>
            <person name="Zhang B."/>
            <person name="Wu H."/>
            <person name="Tang D."/>
            <person name="Shen Q."/>
            <person name="Xue P."/>
            <person name="Zou S."/>
            <person name="Wang X."/>
            <person name="Liu X."/>
            <person name="Wang F."/>
            <person name="Yang Y."/>
            <person name="An X."/>
            <person name="Dong Z."/>
            <person name="Zhang K."/>
            <person name="Zhang X."/>
            <person name="Luo M.C."/>
            <person name="Dvorak J."/>
            <person name="Tong Y."/>
            <person name="Wang J."/>
            <person name="Yang H."/>
            <person name="Li Z."/>
            <person name="Wang D."/>
            <person name="Zhang A."/>
            <person name="Wang J."/>
        </authorList>
    </citation>
    <scope>NUCLEOTIDE SEQUENCE</scope>
</reference>
<evidence type="ECO:0000313" key="1">
    <source>
        <dbReference type="EMBL" id="EMS45453.1"/>
    </source>
</evidence>
<organism evidence="1">
    <name type="scientific">Triticum urartu</name>
    <name type="common">Red wild einkorn</name>
    <name type="synonym">Crithodium urartu</name>
    <dbReference type="NCBI Taxonomy" id="4572"/>
    <lineage>
        <taxon>Eukaryota</taxon>
        <taxon>Viridiplantae</taxon>
        <taxon>Streptophyta</taxon>
        <taxon>Embryophyta</taxon>
        <taxon>Tracheophyta</taxon>
        <taxon>Spermatophyta</taxon>
        <taxon>Magnoliopsida</taxon>
        <taxon>Liliopsida</taxon>
        <taxon>Poales</taxon>
        <taxon>Poaceae</taxon>
        <taxon>BOP clade</taxon>
        <taxon>Pooideae</taxon>
        <taxon>Triticodae</taxon>
        <taxon>Triticeae</taxon>
        <taxon>Triticinae</taxon>
        <taxon>Triticum</taxon>
    </lineage>
</organism>
<protein>
    <submittedName>
        <fullName evidence="1">Uncharacterized protein</fullName>
    </submittedName>
</protein>
<name>M7Y6F3_TRIUA</name>
<proteinExistence type="predicted"/>
<dbReference type="AlphaFoldDB" id="M7Y6F3"/>